<evidence type="ECO:0000313" key="4">
    <source>
        <dbReference type="Proteomes" id="UP000070412"/>
    </source>
</evidence>
<keyword evidence="4" id="KW-1185">Reference proteome</keyword>
<reference evidence="4" key="1">
    <citation type="journal article" date="2020" name="PLoS Negl. Trop. Dis.">
        <title>High-quality nuclear genome for Sarcoptes scabiei-A critical resource for a neglected parasite.</title>
        <authorList>
            <person name="Korhonen P.K."/>
            <person name="Gasser R.B."/>
            <person name="Ma G."/>
            <person name="Wang T."/>
            <person name="Stroehlein A.J."/>
            <person name="Young N.D."/>
            <person name="Ang C.S."/>
            <person name="Fernando D.D."/>
            <person name="Lu H.C."/>
            <person name="Taylor S."/>
            <person name="Reynolds S.L."/>
            <person name="Mofiz E."/>
            <person name="Najaraj S.H."/>
            <person name="Gowda H."/>
            <person name="Madugundu A."/>
            <person name="Renuse S."/>
            <person name="Holt D."/>
            <person name="Pandey A."/>
            <person name="Papenfuss A.T."/>
            <person name="Fischer K."/>
        </authorList>
    </citation>
    <scope>NUCLEOTIDE SEQUENCE [LARGE SCALE GENOMIC DNA]</scope>
</reference>
<dbReference type="EnsemblMetazoa" id="SSS_7617s_mrna">
    <property type="protein sequence ID" value="KAF7490521.1"/>
    <property type="gene ID" value="SSS_7617"/>
</dbReference>
<dbReference type="Proteomes" id="UP000070412">
    <property type="component" value="Unassembled WGS sequence"/>
</dbReference>
<evidence type="ECO:0000313" key="3">
    <source>
        <dbReference type="EnsemblMetazoa" id="KAF7490521.1"/>
    </source>
</evidence>
<evidence type="ECO:0000313" key="2">
    <source>
        <dbReference type="EMBL" id="KAF7490521.1"/>
    </source>
</evidence>
<protein>
    <submittedName>
        <fullName evidence="2 3">Uncharacterized protein</fullName>
    </submittedName>
</protein>
<dbReference type="AlphaFoldDB" id="A0A834R851"/>
<accession>A0A834R851</accession>
<reference evidence="2" key="2">
    <citation type="submission" date="2020-01" db="EMBL/GenBank/DDBJ databases">
        <authorList>
            <person name="Korhonen P.K.K."/>
            <person name="Guangxu M.G."/>
            <person name="Wang T.W."/>
            <person name="Stroehlein A.J.S."/>
            <person name="Young N.D."/>
            <person name="Ang C.-S.A."/>
            <person name="Fernando D.W.F."/>
            <person name="Lu H.L."/>
            <person name="Taylor S.T."/>
            <person name="Ehtesham M.E.M."/>
            <person name="Najaraj S.H.N."/>
            <person name="Harsha G.H.G."/>
            <person name="Madugundu A.M."/>
            <person name="Renuse S.R."/>
            <person name="Holt D.H."/>
            <person name="Pandey A.P."/>
            <person name="Papenfuss A.P."/>
            <person name="Gasser R.B.G."/>
            <person name="Fischer K.F."/>
        </authorList>
    </citation>
    <scope>NUCLEOTIDE SEQUENCE</scope>
    <source>
        <strain evidence="2">SSS_KF_BRIS2020</strain>
    </source>
</reference>
<proteinExistence type="predicted"/>
<organism evidence="2">
    <name type="scientific">Sarcoptes scabiei</name>
    <name type="common">Itch mite</name>
    <name type="synonym">Acarus scabiei</name>
    <dbReference type="NCBI Taxonomy" id="52283"/>
    <lineage>
        <taxon>Eukaryota</taxon>
        <taxon>Metazoa</taxon>
        <taxon>Ecdysozoa</taxon>
        <taxon>Arthropoda</taxon>
        <taxon>Chelicerata</taxon>
        <taxon>Arachnida</taxon>
        <taxon>Acari</taxon>
        <taxon>Acariformes</taxon>
        <taxon>Sarcoptiformes</taxon>
        <taxon>Astigmata</taxon>
        <taxon>Psoroptidia</taxon>
        <taxon>Sarcoptoidea</taxon>
        <taxon>Sarcoptidae</taxon>
        <taxon>Sarcoptinae</taxon>
        <taxon>Sarcoptes</taxon>
    </lineage>
</organism>
<feature type="region of interest" description="Disordered" evidence="1">
    <location>
        <begin position="124"/>
        <end position="178"/>
    </location>
</feature>
<evidence type="ECO:0000256" key="1">
    <source>
        <dbReference type="SAM" id="MobiDB-lite"/>
    </source>
</evidence>
<gene>
    <name evidence="2" type="ORF">SSS_7617</name>
</gene>
<dbReference type="EMBL" id="WVUK01000062">
    <property type="protein sequence ID" value="KAF7490521.1"/>
    <property type="molecule type" value="Genomic_DNA"/>
</dbReference>
<name>A0A834R851_SARSC</name>
<sequence length="178" mass="19707">MGSTMGLGFSRKTRNMELLGLNREYFFAPQIDKDSALLQYSQFGKENAPPYSQFGIDTSSPSFQFGSDTAHSYHTFCEDTAPPYLQSGVDSASPPHSPFPAHGSGYGGHPADIFHQQLISSVRDHKMTSSSSSVDNTTISDRSRMTHIHPVRSQQSRSEVNSRSDAIESQIGERRKMQ</sequence>
<feature type="compositionally biased region" description="Basic and acidic residues" evidence="1">
    <location>
        <begin position="160"/>
        <end position="178"/>
    </location>
</feature>
<reference evidence="3" key="3">
    <citation type="submission" date="2022-06" db="UniProtKB">
        <authorList>
            <consortium name="EnsemblMetazoa"/>
        </authorList>
    </citation>
    <scope>IDENTIFICATION</scope>
</reference>